<feature type="coiled-coil region" evidence="4">
    <location>
        <begin position="34"/>
        <end position="61"/>
    </location>
</feature>
<dbReference type="RefSeq" id="WP_187422854.1">
    <property type="nucleotide sequence ID" value="NZ_CP060637.1"/>
</dbReference>
<evidence type="ECO:0000256" key="3">
    <source>
        <dbReference type="ARBA" id="ARBA00023163"/>
    </source>
</evidence>
<evidence type="ECO:0000256" key="4">
    <source>
        <dbReference type="SAM" id="Coils"/>
    </source>
</evidence>
<feature type="domain" description="HTH araC/xylS-type" evidence="6">
    <location>
        <begin position="599"/>
        <end position="698"/>
    </location>
</feature>
<keyword evidence="1" id="KW-0805">Transcription regulation</keyword>
<feature type="transmembrane region" description="Helical" evidence="5">
    <location>
        <begin position="254"/>
        <end position="273"/>
    </location>
</feature>
<dbReference type="InterPro" id="IPR018060">
    <property type="entry name" value="HTH_AraC"/>
</dbReference>
<accession>A0A7G9GWF8</accession>
<evidence type="ECO:0000256" key="5">
    <source>
        <dbReference type="SAM" id="Phobius"/>
    </source>
</evidence>
<name>A0A7G9GWF8_9FUSO</name>
<protein>
    <submittedName>
        <fullName evidence="7">Helix-turn-helix transcriptional regulator</fullName>
    </submittedName>
</protein>
<gene>
    <name evidence="7" type="ORF">H9Q81_09545</name>
</gene>
<dbReference type="SMART" id="SM00342">
    <property type="entry name" value="HTH_ARAC"/>
    <property type="match status" value="1"/>
</dbReference>
<evidence type="ECO:0000259" key="6">
    <source>
        <dbReference type="PROSITE" id="PS01124"/>
    </source>
</evidence>
<evidence type="ECO:0000313" key="7">
    <source>
        <dbReference type="EMBL" id="QNM15140.1"/>
    </source>
</evidence>
<dbReference type="GO" id="GO:0043565">
    <property type="term" value="F:sequence-specific DNA binding"/>
    <property type="evidence" value="ECO:0007669"/>
    <property type="project" value="InterPro"/>
</dbReference>
<dbReference type="PANTHER" id="PTHR43280:SF2">
    <property type="entry name" value="HTH-TYPE TRANSCRIPTIONAL REGULATOR EXSA"/>
    <property type="match status" value="1"/>
</dbReference>
<dbReference type="Gene3D" id="1.10.10.60">
    <property type="entry name" value="Homeodomain-like"/>
    <property type="match status" value="2"/>
</dbReference>
<keyword evidence="5" id="KW-1133">Transmembrane helix</keyword>
<dbReference type="Proteomes" id="UP000515913">
    <property type="component" value="Chromosome"/>
</dbReference>
<dbReference type="Pfam" id="PF12833">
    <property type="entry name" value="HTH_18"/>
    <property type="match status" value="1"/>
</dbReference>
<keyword evidence="5" id="KW-0472">Membrane</keyword>
<dbReference type="PANTHER" id="PTHR43280">
    <property type="entry name" value="ARAC-FAMILY TRANSCRIPTIONAL REGULATOR"/>
    <property type="match status" value="1"/>
</dbReference>
<dbReference type="EMBL" id="CP060637">
    <property type="protein sequence ID" value="QNM15140.1"/>
    <property type="molecule type" value="Genomic_DNA"/>
</dbReference>
<keyword evidence="2" id="KW-0238">DNA-binding</keyword>
<organism evidence="7 8">
    <name type="scientific">Fusobacterium hominis</name>
    <dbReference type="NCBI Taxonomy" id="2764326"/>
    <lineage>
        <taxon>Bacteria</taxon>
        <taxon>Fusobacteriati</taxon>
        <taxon>Fusobacteriota</taxon>
        <taxon>Fusobacteriia</taxon>
        <taxon>Fusobacteriales</taxon>
        <taxon>Fusobacteriaceae</taxon>
        <taxon>Fusobacterium</taxon>
    </lineage>
</organism>
<sequence>MLKKRKIYINTKLIMILVILSFFFASYRSEKIIKETQKKQVVKAERNYQNIENKLNILNMVIYKLKTTDIFRMYFFESLSEAEKRYLKIKLYDQVKKTNTIHGNIGFSLNVGSIDENIIFSTQGTVDKFVYFKEEGLPTNLEDFKKYILVKKDRIIVYLKTEEMRGMTPIYWIISLTKDNFLSEIKFNLEDWYIQSGDEYINLKNERNILTQRKISKLKNKITDFFMPYFYGNLIYLEPRIDTFGIFIYEFTKVIGILTLLYLVIVGIKYFIFAPIKSLAMKFGYSGKNIKKEVEYIESKLDEISLTNKNLEYKINDMKVYQKEKKIKDYLLGITDRENLDKIKDESPIFSLASYRVIILEIFDAESVENIHDKFKITEEFFLKYFSSEILCEIINIDYKSIAIIVEDKLEDSELEEVMNCLEKHCERNFDLTFTIAITDVYTNIKDLSKAYREAKKILNYKFAFKQERVIFQKSIQQNNMKKYYYPIELEAKLINKTLNSSETTIRRVLDEIFEINGVNDIDKIEIKEFSGLLYNTLSRILLQVKEVNEEVELDGFNIKEMLDVDDFNQLKEVFEKKILEISKVMKTKDTNDNSDIKTKIDIYLEENYMIDISLENLADHLGHSFKYTSILFKKVMGDNFKNYLNVYRINKAKKLMEENTELKIKELAEIVGYNSSNTFIRIFKKYEGVSPGKMNSQLLREDE</sequence>
<dbReference type="GO" id="GO:0003700">
    <property type="term" value="F:DNA-binding transcription factor activity"/>
    <property type="evidence" value="ECO:0007669"/>
    <property type="project" value="InterPro"/>
</dbReference>
<keyword evidence="8" id="KW-1185">Reference proteome</keyword>
<proteinExistence type="predicted"/>
<dbReference type="InterPro" id="IPR009057">
    <property type="entry name" value="Homeodomain-like_sf"/>
</dbReference>
<keyword evidence="4" id="KW-0175">Coiled coil</keyword>
<keyword evidence="5" id="KW-0812">Transmembrane</keyword>
<dbReference type="PROSITE" id="PS01124">
    <property type="entry name" value="HTH_ARAC_FAMILY_2"/>
    <property type="match status" value="1"/>
</dbReference>
<keyword evidence="3" id="KW-0804">Transcription</keyword>
<dbReference type="KEGG" id="fho:H9Q81_09545"/>
<evidence type="ECO:0000256" key="2">
    <source>
        <dbReference type="ARBA" id="ARBA00023125"/>
    </source>
</evidence>
<evidence type="ECO:0000256" key="1">
    <source>
        <dbReference type="ARBA" id="ARBA00023015"/>
    </source>
</evidence>
<reference evidence="7 8" key="1">
    <citation type="submission" date="2020-08" db="EMBL/GenBank/DDBJ databases">
        <authorList>
            <person name="Liu C."/>
            <person name="Sun Q."/>
        </authorList>
    </citation>
    <scope>NUCLEOTIDE SEQUENCE [LARGE SCALE GENOMIC DNA]</scope>
    <source>
        <strain evidence="7 8">NSJ-57</strain>
    </source>
</reference>
<evidence type="ECO:0000313" key="8">
    <source>
        <dbReference type="Proteomes" id="UP000515913"/>
    </source>
</evidence>
<dbReference type="PROSITE" id="PS00041">
    <property type="entry name" value="HTH_ARAC_FAMILY_1"/>
    <property type="match status" value="1"/>
</dbReference>
<dbReference type="SUPFAM" id="SSF46689">
    <property type="entry name" value="Homeodomain-like"/>
    <property type="match status" value="1"/>
</dbReference>
<dbReference type="InterPro" id="IPR018062">
    <property type="entry name" value="HTH_AraC-typ_CS"/>
</dbReference>
<dbReference type="AlphaFoldDB" id="A0A7G9GWF8"/>